<feature type="compositionally biased region" description="Polar residues" evidence="1">
    <location>
        <begin position="285"/>
        <end position="300"/>
    </location>
</feature>
<comment type="caution">
    <text evidence="3">The sequence shown here is derived from an EMBL/GenBank/DDBJ whole genome shotgun (WGS) entry which is preliminary data.</text>
</comment>
<dbReference type="CDD" id="cd00136">
    <property type="entry name" value="PDZ_canonical"/>
    <property type="match status" value="1"/>
</dbReference>
<accession>A0AAN9A8D9</accession>
<reference evidence="3 4" key="1">
    <citation type="submission" date="2023-11" db="EMBL/GenBank/DDBJ databases">
        <title>Halocaridina rubra genome assembly.</title>
        <authorList>
            <person name="Smith C."/>
        </authorList>
    </citation>
    <scope>NUCLEOTIDE SEQUENCE [LARGE SCALE GENOMIC DNA]</scope>
    <source>
        <strain evidence="3">EP-1</strain>
        <tissue evidence="3">Whole</tissue>
    </source>
</reference>
<keyword evidence="4" id="KW-1185">Reference proteome</keyword>
<feature type="region of interest" description="Disordered" evidence="1">
    <location>
        <begin position="285"/>
        <end position="305"/>
    </location>
</feature>
<dbReference type="PANTHER" id="PTHR11324">
    <property type="entry name" value="IL16-RELATED"/>
    <property type="match status" value="1"/>
</dbReference>
<evidence type="ECO:0000256" key="1">
    <source>
        <dbReference type="SAM" id="MobiDB-lite"/>
    </source>
</evidence>
<name>A0AAN9A8D9_HALRR</name>
<proteinExistence type="predicted"/>
<dbReference type="CDD" id="cd06759">
    <property type="entry name" value="PDZ3_PDZD2-PDZ1_hPro-IL-16-like"/>
    <property type="match status" value="1"/>
</dbReference>
<evidence type="ECO:0000313" key="4">
    <source>
        <dbReference type="Proteomes" id="UP001381693"/>
    </source>
</evidence>
<evidence type="ECO:0000313" key="3">
    <source>
        <dbReference type="EMBL" id="KAK7075940.1"/>
    </source>
</evidence>
<dbReference type="SMART" id="SM00228">
    <property type="entry name" value="PDZ"/>
    <property type="match status" value="2"/>
</dbReference>
<dbReference type="InterPro" id="IPR036034">
    <property type="entry name" value="PDZ_sf"/>
</dbReference>
<dbReference type="PANTHER" id="PTHR11324:SF16">
    <property type="entry name" value="PDZ DOMAIN-CONTAINING PROTEIN 2"/>
    <property type="match status" value="1"/>
</dbReference>
<protein>
    <submittedName>
        <fullName evidence="3">Domain present in PSD-95, Dlg, and ZO-1/2</fullName>
    </submittedName>
</protein>
<evidence type="ECO:0000259" key="2">
    <source>
        <dbReference type="PROSITE" id="PS50106"/>
    </source>
</evidence>
<dbReference type="EMBL" id="JAXCGZ010009969">
    <property type="protein sequence ID" value="KAK7075940.1"/>
    <property type="molecule type" value="Genomic_DNA"/>
</dbReference>
<dbReference type="InterPro" id="IPR001478">
    <property type="entry name" value="PDZ"/>
</dbReference>
<gene>
    <name evidence="3" type="primary">PDZD2_2</name>
    <name evidence="3" type="ORF">SK128_028075</name>
</gene>
<dbReference type="Proteomes" id="UP001381693">
    <property type="component" value="Unassembled WGS sequence"/>
</dbReference>
<dbReference type="Gene3D" id="2.30.42.10">
    <property type="match status" value="2"/>
</dbReference>
<organism evidence="3 4">
    <name type="scientific">Halocaridina rubra</name>
    <name type="common">Hawaiian red shrimp</name>
    <dbReference type="NCBI Taxonomy" id="373956"/>
    <lineage>
        <taxon>Eukaryota</taxon>
        <taxon>Metazoa</taxon>
        <taxon>Ecdysozoa</taxon>
        <taxon>Arthropoda</taxon>
        <taxon>Crustacea</taxon>
        <taxon>Multicrustacea</taxon>
        <taxon>Malacostraca</taxon>
        <taxon>Eumalacostraca</taxon>
        <taxon>Eucarida</taxon>
        <taxon>Decapoda</taxon>
        <taxon>Pleocyemata</taxon>
        <taxon>Caridea</taxon>
        <taxon>Atyoidea</taxon>
        <taxon>Atyidae</taxon>
        <taxon>Halocaridina</taxon>
    </lineage>
</organism>
<dbReference type="SUPFAM" id="SSF50156">
    <property type="entry name" value="PDZ domain-like"/>
    <property type="match status" value="2"/>
</dbReference>
<dbReference type="AlphaFoldDB" id="A0AAN9A8D9"/>
<feature type="domain" description="PDZ" evidence="2">
    <location>
        <begin position="314"/>
        <end position="387"/>
    </location>
</feature>
<feature type="domain" description="PDZ" evidence="2">
    <location>
        <begin position="1"/>
        <end position="49"/>
    </location>
</feature>
<dbReference type="Pfam" id="PF00595">
    <property type="entry name" value="PDZ"/>
    <property type="match status" value="2"/>
</dbReference>
<dbReference type="PROSITE" id="PS50106">
    <property type="entry name" value="PDZ"/>
    <property type="match status" value="2"/>
</dbReference>
<sequence length="464" mass="51265">MFILDGRLRVGDEIINVNGRRLRGVSLEEARHILSHTPSEIDIVVAREPDAPAPESLFSDLDVASMTSGRVDSRVDSRIDSIPDEFDDEEEEDEEEDEICMRADAVLSQNRQLCHKYLLSHGQFGDGIDESSLMHHSRHDLDQEPLSDIRCCGRELPEVPRENSKCSQRDIPDAPNGVRCCSKEFSSDMTSELGDSLREMKDLRDPRKRQRLSSLREEGVVTAVMVRTVSDSSSNEDEPRRLLPLIEDGVFDERPSSQASQVSARTVTSMASVASVHGTGITALSRQVSQRAHRPSSMSTLPRRPKSLNLSFHTVVFEKGHGKKGLGFSIVGGRDSPKGNIGIFVKTIFPVGQAAEEGTLKEGDEIFAVNGESLAGASHSEAITMFKAIRSGKVVLHVGRRAPSKKRRCQIVDDSGRLINLVHESINSTDTSSRTNSLPHMTILLKDNYSMHSPHIRITITNTV</sequence>